<keyword evidence="1" id="KW-0175">Coiled coil</keyword>
<reference evidence="3 4" key="1">
    <citation type="journal article" date="2008" name="Nature">
        <title>The genome of Laccaria bicolor provides insights into mycorrhizal symbiosis.</title>
        <authorList>
            <person name="Martin F."/>
            <person name="Aerts A."/>
            <person name="Ahren D."/>
            <person name="Brun A."/>
            <person name="Danchin E.G.J."/>
            <person name="Duchaussoy F."/>
            <person name="Gibon J."/>
            <person name="Kohler A."/>
            <person name="Lindquist E."/>
            <person name="Pereda V."/>
            <person name="Salamov A."/>
            <person name="Shapiro H.J."/>
            <person name="Wuyts J."/>
            <person name="Blaudez D."/>
            <person name="Buee M."/>
            <person name="Brokstein P."/>
            <person name="Canbaeck B."/>
            <person name="Cohen D."/>
            <person name="Courty P.E."/>
            <person name="Coutinho P.M."/>
            <person name="Delaruelle C."/>
            <person name="Detter J.C."/>
            <person name="Deveau A."/>
            <person name="DiFazio S."/>
            <person name="Duplessis S."/>
            <person name="Fraissinet-Tachet L."/>
            <person name="Lucic E."/>
            <person name="Frey-Klett P."/>
            <person name="Fourrey C."/>
            <person name="Feussner I."/>
            <person name="Gay G."/>
            <person name="Grimwood J."/>
            <person name="Hoegger P.J."/>
            <person name="Jain P."/>
            <person name="Kilaru S."/>
            <person name="Labbe J."/>
            <person name="Lin Y.C."/>
            <person name="Legue V."/>
            <person name="Le Tacon F."/>
            <person name="Marmeisse R."/>
            <person name="Melayah D."/>
            <person name="Montanini B."/>
            <person name="Muratet M."/>
            <person name="Nehls U."/>
            <person name="Niculita-Hirzel H."/>
            <person name="Oudot-Le Secq M.P."/>
            <person name="Peter M."/>
            <person name="Quesneville H."/>
            <person name="Rajashekar B."/>
            <person name="Reich M."/>
            <person name="Rouhier N."/>
            <person name="Schmutz J."/>
            <person name="Yin T."/>
            <person name="Chalot M."/>
            <person name="Henrissat B."/>
            <person name="Kuees U."/>
            <person name="Lucas S."/>
            <person name="Van de Peer Y."/>
            <person name="Podila G.K."/>
            <person name="Polle A."/>
            <person name="Pukkila P.J."/>
            <person name="Richardson P.M."/>
            <person name="Rouze P."/>
            <person name="Sanders I.R."/>
            <person name="Stajich J.E."/>
            <person name="Tunlid A."/>
            <person name="Tuskan G."/>
            <person name="Grigoriev I.V."/>
        </authorList>
    </citation>
    <scope>NUCLEOTIDE SEQUENCE [LARGE SCALE GENOMIC DNA]</scope>
    <source>
        <strain evidence="4">S238N-H82 / ATCC MYA-4686</strain>
    </source>
</reference>
<evidence type="ECO:0000256" key="2">
    <source>
        <dbReference type="SAM" id="Phobius"/>
    </source>
</evidence>
<keyword evidence="2" id="KW-0472">Membrane</keyword>
<protein>
    <submittedName>
        <fullName evidence="3">Predicted protein</fullName>
    </submittedName>
</protein>
<dbReference type="RefSeq" id="XP_001877202.1">
    <property type="nucleotide sequence ID" value="XM_001877167.1"/>
</dbReference>
<keyword evidence="2" id="KW-0812">Transmembrane</keyword>
<evidence type="ECO:0000313" key="3">
    <source>
        <dbReference type="EMBL" id="EDR12938.1"/>
    </source>
</evidence>
<name>B0CYT4_LACBS</name>
<dbReference type="OrthoDB" id="3359404at2759"/>
<dbReference type="EMBL" id="DS547094">
    <property type="protein sequence ID" value="EDR12938.1"/>
    <property type="molecule type" value="Genomic_DNA"/>
</dbReference>
<organism evidence="4">
    <name type="scientific">Laccaria bicolor (strain S238N-H82 / ATCC MYA-4686)</name>
    <name type="common">Bicoloured deceiver</name>
    <name type="synonym">Laccaria laccata var. bicolor</name>
    <dbReference type="NCBI Taxonomy" id="486041"/>
    <lineage>
        <taxon>Eukaryota</taxon>
        <taxon>Fungi</taxon>
        <taxon>Dikarya</taxon>
        <taxon>Basidiomycota</taxon>
        <taxon>Agaricomycotina</taxon>
        <taxon>Agaricomycetes</taxon>
        <taxon>Agaricomycetidae</taxon>
        <taxon>Agaricales</taxon>
        <taxon>Agaricineae</taxon>
        <taxon>Hydnangiaceae</taxon>
        <taxon>Laccaria</taxon>
    </lineage>
</organism>
<dbReference type="GeneID" id="6072326"/>
<evidence type="ECO:0000256" key="1">
    <source>
        <dbReference type="SAM" id="Coils"/>
    </source>
</evidence>
<keyword evidence="4" id="KW-1185">Reference proteome</keyword>
<dbReference type="KEGG" id="lbc:LACBIDRAFT_311990"/>
<dbReference type="InParanoid" id="B0CYT4"/>
<proteinExistence type="predicted"/>
<accession>B0CYT4</accession>
<sequence>MLHRPLRLNRTYSTNVNHKSLYSDIIPAMIPIVLLGSAVYLGLQLTQSKLSHEKYMEEASARLKHLEEDIATLQAIRSTPSLQEKPPQSRWWW</sequence>
<evidence type="ECO:0000313" key="4">
    <source>
        <dbReference type="Proteomes" id="UP000001194"/>
    </source>
</evidence>
<feature type="transmembrane region" description="Helical" evidence="2">
    <location>
        <begin position="21"/>
        <end position="43"/>
    </location>
</feature>
<keyword evidence="2" id="KW-1133">Transmembrane helix</keyword>
<dbReference type="Proteomes" id="UP000001194">
    <property type="component" value="Unassembled WGS sequence"/>
</dbReference>
<gene>
    <name evidence="3" type="ORF">LACBIDRAFT_311990</name>
</gene>
<dbReference type="HOGENOM" id="CLU_152123_1_0_1"/>
<dbReference type="AlphaFoldDB" id="B0CYT4"/>
<feature type="coiled-coil region" evidence="1">
    <location>
        <begin position="49"/>
        <end position="76"/>
    </location>
</feature>